<evidence type="ECO:0000313" key="3">
    <source>
        <dbReference type="Proteomes" id="UP000053989"/>
    </source>
</evidence>
<sequence length="411" mass="44978">MTSHPTIQTHSQSQALEERQEALNAPSTSTAGNELMEEGEFLSFSNHHTPVSTAPADPSTPTPAPRPPNSCGIYSVEDCFVNTIPIPDYVRASWMSGGGGGDSNLPSPGPPSIPLPNSPVPSNNTPTPDPLLLFTQAVQVLTRVASASADRDSSSGKTKVHEPDTFDGTDPRKLCTFLVLCGLNFQNHPKAFAMDCAKVTYAQSYLGNNKGKRIQELQLTMTMDNQTSKQVPKPPDKACAALVERFGAARKRKNNEPRTQRNPSEQPSQDDDDSPSTMDHSHETEDTIEPSAKRARRARQPTNVEALDSSDTIVTPDDHLKRMMKDWSSPVYGFFEEPTVDRVDGRRAHVFKCSGRGCKASICWFIDTKDAGLTGNMRKHVRACWGTDALRTADSAKDIDKVCNKIVQSFH</sequence>
<dbReference type="InParanoid" id="A0A0C3CNV2"/>
<proteinExistence type="predicted"/>
<dbReference type="OrthoDB" id="2677917at2759"/>
<feature type="compositionally biased region" description="Polar residues" evidence="1">
    <location>
        <begin position="1"/>
        <end position="15"/>
    </location>
</feature>
<evidence type="ECO:0000313" key="2">
    <source>
        <dbReference type="EMBL" id="KIM50295.1"/>
    </source>
</evidence>
<evidence type="ECO:0000256" key="1">
    <source>
        <dbReference type="SAM" id="MobiDB-lite"/>
    </source>
</evidence>
<protein>
    <submittedName>
        <fullName evidence="2">Uncharacterized protein</fullName>
    </submittedName>
</protein>
<feature type="compositionally biased region" description="Basic and acidic residues" evidence="1">
    <location>
        <begin position="149"/>
        <end position="166"/>
    </location>
</feature>
<organism evidence="2 3">
    <name type="scientific">Scleroderma citrinum Foug A</name>
    <dbReference type="NCBI Taxonomy" id="1036808"/>
    <lineage>
        <taxon>Eukaryota</taxon>
        <taxon>Fungi</taxon>
        <taxon>Dikarya</taxon>
        <taxon>Basidiomycota</taxon>
        <taxon>Agaricomycotina</taxon>
        <taxon>Agaricomycetes</taxon>
        <taxon>Agaricomycetidae</taxon>
        <taxon>Boletales</taxon>
        <taxon>Sclerodermatineae</taxon>
        <taxon>Sclerodermataceae</taxon>
        <taxon>Scleroderma</taxon>
    </lineage>
</organism>
<dbReference type="Proteomes" id="UP000053989">
    <property type="component" value="Unassembled WGS sequence"/>
</dbReference>
<feature type="region of interest" description="Disordered" evidence="1">
    <location>
        <begin position="145"/>
        <end position="166"/>
    </location>
</feature>
<keyword evidence="3" id="KW-1185">Reference proteome</keyword>
<dbReference type="AlphaFoldDB" id="A0A0C3CNV2"/>
<accession>A0A0C3CNV2</accession>
<gene>
    <name evidence="2" type="ORF">SCLCIDRAFT_34437</name>
</gene>
<name>A0A0C3CNV2_9AGAM</name>
<feature type="region of interest" description="Disordered" evidence="1">
    <location>
        <begin position="1"/>
        <end position="69"/>
    </location>
</feature>
<feature type="compositionally biased region" description="Pro residues" evidence="1">
    <location>
        <begin position="107"/>
        <end position="119"/>
    </location>
</feature>
<reference evidence="3" key="2">
    <citation type="submission" date="2015-01" db="EMBL/GenBank/DDBJ databases">
        <title>Evolutionary Origins and Diversification of the Mycorrhizal Mutualists.</title>
        <authorList>
            <consortium name="DOE Joint Genome Institute"/>
            <consortium name="Mycorrhizal Genomics Consortium"/>
            <person name="Kohler A."/>
            <person name="Kuo A."/>
            <person name="Nagy L.G."/>
            <person name="Floudas D."/>
            <person name="Copeland A."/>
            <person name="Barry K.W."/>
            <person name="Cichocki N."/>
            <person name="Veneault-Fourrey C."/>
            <person name="LaButti K."/>
            <person name="Lindquist E.A."/>
            <person name="Lipzen A."/>
            <person name="Lundell T."/>
            <person name="Morin E."/>
            <person name="Murat C."/>
            <person name="Riley R."/>
            <person name="Ohm R."/>
            <person name="Sun H."/>
            <person name="Tunlid A."/>
            <person name="Henrissat B."/>
            <person name="Grigoriev I.V."/>
            <person name="Hibbett D.S."/>
            <person name="Martin F."/>
        </authorList>
    </citation>
    <scope>NUCLEOTIDE SEQUENCE [LARGE SCALE GENOMIC DNA]</scope>
    <source>
        <strain evidence="3">Foug A</strain>
    </source>
</reference>
<feature type="region of interest" description="Disordered" evidence="1">
    <location>
        <begin position="100"/>
        <end position="125"/>
    </location>
</feature>
<dbReference type="HOGENOM" id="CLU_669326_0_0_1"/>
<dbReference type="EMBL" id="KN822528">
    <property type="protein sequence ID" value="KIM50295.1"/>
    <property type="molecule type" value="Genomic_DNA"/>
</dbReference>
<feature type="compositionally biased region" description="Pro residues" evidence="1">
    <location>
        <begin position="58"/>
        <end position="68"/>
    </location>
</feature>
<feature type="region of interest" description="Disordered" evidence="1">
    <location>
        <begin position="247"/>
        <end position="313"/>
    </location>
</feature>
<reference evidence="2 3" key="1">
    <citation type="submission" date="2014-04" db="EMBL/GenBank/DDBJ databases">
        <authorList>
            <consortium name="DOE Joint Genome Institute"/>
            <person name="Kuo A."/>
            <person name="Kohler A."/>
            <person name="Nagy L.G."/>
            <person name="Floudas D."/>
            <person name="Copeland A."/>
            <person name="Barry K.W."/>
            <person name="Cichocki N."/>
            <person name="Veneault-Fourrey C."/>
            <person name="LaButti K."/>
            <person name="Lindquist E.A."/>
            <person name="Lipzen A."/>
            <person name="Lundell T."/>
            <person name="Morin E."/>
            <person name="Murat C."/>
            <person name="Sun H."/>
            <person name="Tunlid A."/>
            <person name="Henrissat B."/>
            <person name="Grigoriev I.V."/>
            <person name="Hibbett D.S."/>
            <person name="Martin F."/>
            <person name="Nordberg H.P."/>
            <person name="Cantor M.N."/>
            <person name="Hua S.X."/>
        </authorList>
    </citation>
    <scope>NUCLEOTIDE SEQUENCE [LARGE SCALE GENOMIC DNA]</scope>
    <source>
        <strain evidence="2 3">Foug A</strain>
    </source>
</reference>